<dbReference type="Proteomes" id="UP000274504">
    <property type="component" value="Unassembled WGS sequence"/>
</dbReference>
<dbReference type="Gene3D" id="1.25.40.180">
    <property type="match status" value="1"/>
</dbReference>
<gene>
    <name evidence="2" type="ORF">HDID_LOCUS3736</name>
</gene>
<organism evidence="4">
    <name type="scientific">Hymenolepis diminuta</name>
    <name type="common">Rat tapeworm</name>
    <dbReference type="NCBI Taxonomy" id="6216"/>
    <lineage>
        <taxon>Eukaryota</taxon>
        <taxon>Metazoa</taxon>
        <taxon>Spiralia</taxon>
        <taxon>Lophotrochozoa</taxon>
        <taxon>Platyhelminthes</taxon>
        <taxon>Cestoda</taxon>
        <taxon>Eucestoda</taxon>
        <taxon>Cyclophyllidea</taxon>
        <taxon>Hymenolepididae</taxon>
        <taxon>Hymenolepis</taxon>
    </lineage>
</organism>
<sequence length="707" mass="79138">MKHKRILKSDYDGWRRKQLLEDNKMEEQNIKKLSKKLGLHNRKPRRDGTQKLPAWMRDSGLDYLFAYEKYDEKTSNAVSGEKIVGELNSNRSTFCEYGHLRFLEKSLNIFGQESEGSDDDVSGSEEMDVDSQDEDDLDAISEVDSEFEEEEIVEDIKSNDDDKVELVDDSKKPEPEIEKSNKEEVSVLRRSIRLILNCVSEAQMAKTISELVALFSDRPRATVRQVLIEEIDILLAAFPLTRGQSVGWLQQELAACFVCTEARLHHLGDDSRLVAHFVEFFVSSKLPASTVELKEPEGGALASRCLFVSYLHRFGAITGDLIMDLLEEFLKLGDLLALQIAHQIVKPISSIVRREMHERCNKFLNSAKGMMSALDVEDLEKSVELEGIVSNLSSKHSKEPALSSADHFFKSIKNWNKGMLTIKSCALRGLDLVTFSVIDMQELRNVKKGKGRWWAVGSAFSGDALTLSDPLAAAANPTLSSKKTVTLTPMLQGVAQRLGLITPMRQQLFAILVSTPGGPDSTATALLEAVSSSGSGCGANSKGSEHREREVVQIVIHCLVSEQPFNRFYTRVLGALLNHHRRFAMMVRCAFWDVMSKQELTKEAKCNAGKAIGILASVYDFPLTLLKKFNFGDESEANVGLLSSLVTELTSTAFKKTLEKFARVASDNPKLGRNLRIFIRRLSKTHPDEACRSYLTKLFSDLRDLFP</sequence>
<dbReference type="EMBL" id="UYSG01001210">
    <property type="protein sequence ID" value="VDL38225.1"/>
    <property type="molecule type" value="Genomic_DNA"/>
</dbReference>
<dbReference type="WBParaSite" id="HDID_0000373801-mRNA-1">
    <property type="protein sequence ID" value="HDID_0000373801-mRNA-1"/>
    <property type="gene ID" value="HDID_0000373801"/>
</dbReference>
<evidence type="ECO:0000313" key="2">
    <source>
        <dbReference type="EMBL" id="VDL38225.1"/>
    </source>
</evidence>
<feature type="compositionally biased region" description="Acidic residues" evidence="1">
    <location>
        <begin position="115"/>
        <end position="135"/>
    </location>
</feature>
<evidence type="ECO:0000313" key="3">
    <source>
        <dbReference type="Proteomes" id="UP000274504"/>
    </source>
</evidence>
<name>A0A0R3SFU8_HYMDI</name>
<accession>A0A0R3SFU8</accession>
<dbReference type="STRING" id="6216.A0A0R3SFU8"/>
<dbReference type="PANTHER" id="PTHR18034">
    <property type="entry name" value="CELL CYCLE CONTROL PROTEIN CWF22-RELATED"/>
    <property type="match status" value="1"/>
</dbReference>
<proteinExistence type="predicted"/>
<dbReference type="AlphaFoldDB" id="A0A0R3SFU8"/>
<feature type="region of interest" description="Disordered" evidence="1">
    <location>
        <begin position="158"/>
        <end position="179"/>
    </location>
</feature>
<dbReference type="GO" id="GO:0005730">
    <property type="term" value="C:nucleolus"/>
    <property type="evidence" value="ECO:0007669"/>
    <property type="project" value="TreeGrafter"/>
</dbReference>
<reference evidence="4" key="1">
    <citation type="submission" date="2017-02" db="UniProtKB">
        <authorList>
            <consortium name="WormBaseParasite"/>
        </authorList>
    </citation>
    <scope>IDENTIFICATION</scope>
</reference>
<evidence type="ECO:0000256" key="1">
    <source>
        <dbReference type="SAM" id="MobiDB-lite"/>
    </source>
</evidence>
<dbReference type="GO" id="GO:0042274">
    <property type="term" value="P:ribosomal small subunit biogenesis"/>
    <property type="evidence" value="ECO:0007669"/>
    <property type="project" value="TreeGrafter"/>
</dbReference>
<feature type="region of interest" description="Disordered" evidence="1">
    <location>
        <begin position="113"/>
        <end position="135"/>
    </location>
</feature>
<dbReference type="GO" id="GO:0003723">
    <property type="term" value="F:RNA binding"/>
    <property type="evidence" value="ECO:0007669"/>
    <property type="project" value="TreeGrafter"/>
</dbReference>
<dbReference type="OrthoDB" id="10260961at2759"/>
<dbReference type="PANTHER" id="PTHR18034:SF4">
    <property type="entry name" value="NUCLEOLAR MIF4G DOMAIN-CONTAINING PROTEIN 1"/>
    <property type="match status" value="1"/>
</dbReference>
<dbReference type="InterPro" id="IPR050781">
    <property type="entry name" value="CWC22_splicing_factor"/>
</dbReference>
<protein>
    <submittedName>
        <fullName evidence="4">MI domain-containing protein</fullName>
    </submittedName>
</protein>
<evidence type="ECO:0000313" key="4">
    <source>
        <dbReference type="WBParaSite" id="HDID_0000373801-mRNA-1"/>
    </source>
</evidence>
<reference evidence="2 3" key="2">
    <citation type="submission" date="2018-11" db="EMBL/GenBank/DDBJ databases">
        <authorList>
            <consortium name="Pathogen Informatics"/>
        </authorList>
    </citation>
    <scope>NUCLEOTIDE SEQUENCE [LARGE SCALE GENOMIC DNA]</scope>
</reference>